<keyword evidence="4" id="KW-0812">Transmembrane</keyword>
<evidence type="ECO:0000256" key="8">
    <source>
        <dbReference type="ARBA" id="ARBA00029447"/>
    </source>
</evidence>
<evidence type="ECO:0000256" key="4">
    <source>
        <dbReference type="ARBA" id="ARBA00022692"/>
    </source>
</evidence>
<evidence type="ECO:0000256" key="5">
    <source>
        <dbReference type="ARBA" id="ARBA00022989"/>
    </source>
</evidence>
<keyword evidence="13" id="KW-1185">Reference proteome</keyword>
<sequence length="653" mass="69456">MRLKLLTNLNTLLLVAVCLALGATLWWSQRALERPYLLMERYLGLSQTFQNQAARNIDDYLASGDALRLSSAGQSLESLLQHLDELPADLAQNLRPSLVDLDAFSKTDLLAAGKLAGDPQALLLQAERELGANLEQLSQYASGVNSAEAARYLPPLLAASQHLAKLSLARDKLVSSGRAELATDVEREVANIRTQADLLEQLPLLGVKASAESGADDFSAMMGLENSEKAEVQDTGVDLKRELNSLLTRYPAELKRTREQIQQRADLAARTRLKINAVQQAIAGLEPVVRAQHGAIQGEVRVMQGVMIGLILLIALLIDTLQRRLARVLTNLAPALSTWAEGDFSQPIALGKTNRELHDIEASLNRLRAYLVDLVGTIRGNAEEVAGSSRALAELSSGLHDGAERQAGDTAQIRDSLGELEATIQQVAGDASQAAGASRSAGQAVEQGQRVIGLSLTGLHALVGEVQQNAQMIEKLAEESATIGGVLTVIRSIADQTNLLALNAAIEAARAGEAGRGFAVVADEVRSLAQRTAGATAEIQTLIAGLQSAAHQSVQGMRAQVEHAEATAQQAQAADGALDEIVGAIQTISETAVRIADVTAQQSGAVSEIRDNSERIHQLGEDNLLRIGQGRSQGEHLLVLGGQLNTAVKAFRV</sequence>
<reference evidence="12 13" key="1">
    <citation type="journal article" date="2022" name="Int. J. Syst. Evol. Microbiol.">
        <title>Pseudomonas petroselini sp. nov., a pathogen causing bacterial rot of parsley in Japan.</title>
        <authorList>
            <person name="Sawada H."/>
            <person name="Fujikawa T."/>
            <person name="Osada S."/>
            <person name="Satou M."/>
        </authorList>
    </citation>
    <scope>NUCLEOTIDE SEQUENCE [LARGE SCALE GENOMIC DNA]</scope>
    <source>
        <strain evidence="12 13">MAFF 311096</strain>
    </source>
</reference>
<evidence type="ECO:0000259" key="10">
    <source>
        <dbReference type="PROSITE" id="PS50111"/>
    </source>
</evidence>
<dbReference type="Pfam" id="PF00015">
    <property type="entry name" value="MCPsignal"/>
    <property type="match status" value="1"/>
</dbReference>
<evidence type="ECO:0000259" key="11">
    <source>
        <dbReference type="PROSITE" id="PS50885"/>
    </source>
</evidence>
<gene>
    <name evidence="12" type="ORF">LRQ20_04300</name>
</gene>
<dbReference type="Proteomes" id="UP001154922">
    <property type="component" value="Unassembled WGS sequence"/>
</dbReference>
<evidence type="ECO:0000256" key="9">
    <source>
        <dbReference type="PROSITE-ProRule" id="PRU00284"/>
    </source>
</evidence>
<dbReference type="SUPFAM" id="SSF58104">
    <property type="entry name" value="Methyl-accepting chemotaxis protein (MCP) signaling domain"/>
    <property type="match status" value="1"/>
</dbReference>
<dbReference type="PANTHER" id="PTHR32089">
    <property type="entry name" value="METHYL-ACCEPTING CHEMOTAXIS PROTEIN MCPB"/>
    <property type="match status" value="1"/>
</dbReference>
<organism evidence="12 13">
    <name type="scientific">Pseudomonas petroselini</name>
    <dbReference type="NCBI Taxonomy" id="2899822"/>
    <lineage>
        <taxon>Bacteria</taxon>
        <taxon>Pseudomonadati</taxon>
        <taxon>Pseudomonadota</taxon>
        <taxon>Gammaproteobacteria</taxon>
        <taxon>Pseudomonadales</taxon>
        <taxon>Pseudomonadaceae</taxon>
        <taxon>Pseudomonas</taxon>
    </lineage>
</organism>
<dbReference type="InterPro" id="IPR003660">
    <property type="entry name" value="HAMP_dom"/>
</dbReference>
<evidence type="ECO:0000313" key="12">
    <source>
        <dbReference type="EMBL" id="MCD7037561.1"/>
    </source>
</evidence>
<protein>
    <submittedName>
        <fullName evidence="12">Methyl-accepting chemotaxis protein</fullName>
    </submittedName>
</protein>
<dbReference type="CDD" id="cd11386">
    <property type="entry name" value="MCP_signal"/>
    <property type="match status" value="1"/>
</dbReference>
<keyword evidence="2" id="KW-1003">Cell membrane</keyword>
<accession>A0ABS8QPP9</accession>
<evidence type="ECO:0000313" key="13">
    <source>
        <dbReference type="Proteomes" id="UP001154922"/>
    </source>
</evidence>
<dbReference type="PROSITE" id="PS50885">
    <property type="entry name" value="HAMP"/>
    <property type="match status" value="1"/>
</dbReference>
<evidence type="ECO:0000256" key="2">
    <source>
        <dbReference type="ARBA" id="ARBA00022475"/>
    </source>
</evidence>
<keyword evidence="5" id="KW-1133">Transmembrane helix</keyword>
<evidence type="ECO:0000256" key="3">
    <source>
        <dbReference type="ARBA" id="ARBA00022481"/>
    </source>
</evidence>
<feature type="domain" description="Methyl-accepting transducer" evidence="10">
    <location>
        <begin position="381"/>
        <end position="617"/>
    </location>
</feature>
<dbReference type="PANTHER" id="PTHR32089:SF119">
    <property type="entry name" value="METHYL-ACCEPTING CHEMOTAXIS PROTEIN CTPL"/>
    <property type="match status" value="1"/>
</dbReference>
<name>A0ABS8QPP9_9PSED</name>
<feature type="domain" description="HAMP" evidence="11">
    <location>
        <begin position="323"/>
        <end position="376"/>
    </location>
</feature>
<dbReference type="InterPro" id="IPR004089">
    <property type="entry name" value="MCPsignal_dom"/>
</dbReference>
<evidence type="ECO:0000256" key="1">
    <source>
        <dbReference type="ARBA" id="ARBA00004651"/>
    </source>
</evidence>
<comment type="subcellular location">
    <subcellularLocation>
        <location evidence="1">Cell membrane</location>
        <topology evidence="1">Multi-pass membrane protein</topology>
    </subcellularLocation>
</comment>
<reference evidence="12 13" key="2">
    <citation type="journal article" date="2023" name="Plant Pathol.">
        <title>Dismantling and reorganizing Pseudomonas marginalis sensu#lato.</title>
        <authorList>
            <person name="Sawada H."/>
            <person name="Fujikawa T."/>
            <person name="Satou M."/>
        </authorList>
    </citation>
    <scope>NUCLEOTIDE SEQUENCE [LARGE SCALE GENOMIC DNA]</scope>
    <source>
        <strain evidence="12 13">MAFF 311096</strain>
    </source>
</reference>
<dbReference type="Gene3D" id="1.10.287.950">
    <property type="entry name" value="Methyl-accepting chemotaxis protein"/>
    <property type="match status" value="1"/>
</dbReference>
<evidence type="ECO:0000256" key="6">
    <source>
        <dbReference type="ARBA" id="ARBA00023136"/>
    </source>
</evidence>
<dbReference type="InterPro" id="IPR004090">
    <property type="entry name" value="Chemotax_Me-accpt_rcpt"/>
</dbReference>
<comment type="similarity">
    <text evidence="8">Belongs to the methyl-accepting chemotaxis (MCP) protein family.</text>
</comment>
<comment type="caution">
    <text evidence="12">The sequence shown here is derived from an EMBL/GenBank/DDBJ whole genome shotgun (WGS) entry which is preliminary data.</text>
</comment>
<dbReference type="PRINTS" id="PR00260">
    <property type="entry name" value="CHEMTRNSDUCR"/>
</dbReference>
<evidence type="ECO:0000256" key="7">
    <source>
        <dbReference type="ARBA" id="ARBA00023224"/>
    </source>
</evidence>
<keyword evidence="7 9" id="KW-0807">Transducer</keyword>
<keyword evidence="6" id="KW-0472">Membrane</keyword>
<dbReference type="SMART" id="SM00283">
    <property type="entry name" value="MA"/>
    <property type="match status" value="1"/>
</dbReference>
<proteinExistence type="inferred from homology"/>
<dbReference type="PROSITE" id="PS50111">
    <property type="entry name" value="CHEMOTAXIS_TRANSDUC_2"/>
    <property type="match status" value="1"/>
</dbReference>
<keyword evidence="3" id="KW-0488">Methylation</keyword>
<dbReference type="EMBL" id="JAJOZI010000017">
    <property type="protein sequence ID" value="MCD7037561.1"/>
    <property type="molecule type" value="Genomic_DNA"/>
</dbReference>